<name>A0AAQ2D9N7_9PSED</name>
<evidence type="ECO:0000313" key="8">
    <source>
        <dbReference type="EMBL" id="THF29339.1"/>
    </source>
</evidence>
<feature type="transmembrane region" description="Helical" evidence="6">
    <location>
        <begin position="167"/>
        <end position="188"/>
    </location>
</feature>
<proteinExistence type="predicted"/>
<keyword evidence="4 6" id="KW-1133">Transmembrane helix</keyword>
<feature type="transmembrane region" description="Helical" evidence="6">
    <location>
        <begin position="79"/>
        <end position="100"/>
    </location>
</feature>
<dbReference type="Gene3D" id="1.20.1250.20">
    <property type="entry name" value="MFS general substrate transporter like domains"/>
    <property type="match status" value="2"/>
</dbReference>
<dbReference type="Pfam" id="PF07690">
    <property type="entry name" value="MFS_1"/>
    <property type="match status" value="1"/>
</dbReference>
<evidence type="ECO:0000256" key="2">
    <source>
        <dbReference type="ARBA" id="ARBA00022475"/>
    </source>
</evidence>
<keyword evidence="5 6" id="KW-0472">Membrane</keyword>
<feature type="transmembrane region" description="Helical" evidence="6">
    <location>
        <begin position="234"/>
        <end position="256"/>
    </location>
</feature>
<dbReference type="EMBL" id="SSBS01000005">
    <property type="protein sequence ID" value="THF29339.1"/>
    <property type="molecule type" value="Genomic_DNA"/>
</dbReference>
<dbReference type="AlphaFoldDB" id="A0AAQ2D9N7"/>
<dbReference type="InterPro" id="IPR036259">
    <property type="entry name" value="MFS_trans_sf"/>
</dbReference>
<dbReference type="PROSITE" id="PS50850">
    <property type="entry name" value="MFS"/>
    <property type="match status" value="1"/>
</dbReference>
<dbReference type="Proteomes" id="UP000310574">
    <property type="component" value="Unassembled WGS sequence"/>
</dbReference>
<feature type="transmembrane region" description="Helical" evidence="6">
    <location>
        <begin position="107"/>
        <end position="129"/>
    </location>
</feature>
<organism evidence="8 9">
    <name type="scientific">Pseudomonas atacamensis</name>
    <dbReference type="NCBI Taxonomy" id="2565368"/>
    <lineage>
        <taxon>Bacteria</taxon>
        <taxon>Pseudomonadati</taxon>
        <taxon>Pseudomonadota</taxon>
        <taxon>Gammaproteobacteria</taxon>
        <taxon>Pseudomonadales</taxon>
        <taxon>Pseudomonadaceae</taxon>
        <taxon>Pseudomonas</taxon>
    </lineage>
</organism>
<feature type="domain" description="Major facilitator superfamily (MFS) profile" evidence="7">
    <location>
        <begin position="41"/>
        <end position="412"/>
    </location>
</feature>
<feature type="transmembrane region" description="Helical" evidence="6">
    <location>
        <begin position="40"/>
        <end position="59"/>
    </location>
</feature>
<evidence type="ECO:0000256" key="4">
    <source>
        <dbReference type="ARBA" id="ARBA00022989"/>
    </source>
</evidence>
<dbReference type="InterPro" id="IPR020846">
    <property type="entry name" value="MFS_dom"/>
</dbReference>
<reference evidence="8 9" key="1">
    <citation type="submission" date="2019-04" db="EMBL/GenBank/DDBJ databases">
        <title>Draft genome sequence of Pseudomonas sp. M7D1 isolated from rhizosphere of plant the flowery desert.</title>
        <authorList>
            <person name="Poblete-Morales M."/>
            <person name="Plaza N."/>
            <person name="Corsini G."/>
            <person name="Silva E."/>
        </authorList>
    </citation>
    <scope>NUCLEOTIDE SEQUENCE [LARGE SCALE GENOMIC DNA]</scope>
    <source>
        <strain evidence="8 9">M7D1</strain>
    </source>
</reference>
<evidence type="ECO:0000256" key="1">
    <source>
        <dbReference type="ARBA" id="ARBA00004651"/>
    </source>
</evidence>
<evidence type="ECO:0000313" key="9">
    <source>
        <dbReference type="Proteomes" id="UP000310574"/>
    </source>
</evidence>
<evidence type="ECO:0000259" key="7">
    <source>
        <dbReference type="PROSITE" id="PS50850"/>
    </source>
</evidence>
<evidence type="ECO:0000256" key="3">
    <source>
        <dbReference type="ARBA" id="ARBA00022692"/>
    </source>
</evidence>
<feature type="transmembrane region" description="Helical" evidence="6">
    <location>
        <begin position="135"/>
        <end position="155"/>
    </location>
</feature>
<dbReference type="InterPro" id="IPR011701">
    <property type="entry name" value="MFS"/>
</dbReference>
<dbReference type="GO" id="GO:0022857">
    <property type="term" value="F:transmembrane transporter activity"/>
    <property type="evidence" value="ECO:0007669"/>
    <property type="project" value="InterPro"/>
</dbReference>
<feature type="transmembrane region" description="Helical" evidence="6">
    <location>
        <begin position="357"/>
        <end position="380"/>
    </location>
</feature>
<feature type="transmembrane region" description="Helical" evidence="6">
    <location>
        <begin position="271"/>
        <end position="291"/>
    </location>
</feature>
<evidence type="ECO:0000256" key="5">
    <source>
        <dbReference type="ARBA" id="ARBA00023136"/>
    </source>
</evidence>
<feature type="transmembrane region" description="Helical" evidence="6">
    <location>
        <begin position="303"/>
        <end position="320"/>
    </location>
</feature>
<feature type="transmembrane region" description="Helical" evidence="6">
    <location>
        <begin position="194"/>
        <end position="213"/>
    </location>
</feature>
<keyword evidence="3 6" id="KW-0812">Transmembrane</keyword>
<feature type="transmembrane region" description="Helical" evidence="6">
    <location>
        <begin position="326"/>
        <end position="345"/>
    </location>
</feature>
<dbReference type="PANTHER" id="PTHR43124">
    <property type="entry name" value="PURINE EFFLUX PUMP PBUE"/>
    <property type="match status" value="1"/>
</dbReference>
<keyword evidence="2" id="KW-1003">Cell membrane</keyword>
<comment type="subcellular location">
    <subcellularLocation>
        <location evidence="1">Cell membrane</location>
        <topology evidence="1">Multi-pass membrane protein</topology>
    </subcellularLocation>
</comment>
<dbReference type="InterPro" id="IPR050189">
    <property type="entry name" value="MFS_Efflux_Transporters"/>
</dbReference>
<feature type="transmembrane region" description="Helical" evidence="6">
    <location>
        <begin position="386"/>
        <end position="405"/>
    </location>
</feature>
<dbReference type="SUPFAM" id="SSF103473">
    <property type="entry name" value="MFS general substrate transporter"/>
    <property type="match status" value="1"/>
</dbReference>
<gene>
    <name evidence="8" type="ORF">E5170_19285</name>
</gene>
<dbReference type="PANTHER" id="PTHR43124:SF3">
    <property type="entry name" value="CHLORAMPHENICOL EFFLUX PUMP RV0191"/>
    <property type="match status" value="1"/>
</dbReference>
<accession>A0AAQ2D9N7</accession>
<dbReference type="GO" id="GO:0005886">
    <property type="term" value="C:plasma membrane"/>
    <property type="evidence" value="ECO:0007669"/>
    <property type="project" value="UniProtKB-SubCell"/>
</dbReference>
<comment type="caution">
    <text evidence="8">The sequence shown here is derived from an EMBL/GenBank/DDBJ whole genome shotgun (WGS) entry which is preliminary data.</text>
</comment>
<protein>
    <submittedName>
        <fullName evidence="8">MFS transporter</fullName>
    </submittedName>
</protein>
<sequence length="424" mass="43172">MGPLLPRPEPAKKPRLLLNDRSSKARACGRNGLVKRGINLVLAAFALTALSYGLARFAYGLLLPQIRQDLALSVSAAGWIGGSAFAAYCVGIVATIVCSGKVSPRGLTVMAGAAAALGMGLIVLASSGLTLGCGVALAGLSTGLTSPPLASAVAARLDDADRPRANGFINAGTAAGIVFSGLAAILAAGQWRQLYALFALIGIGVTIWLWFAVPRRVERDVAQNFSLAMLRRPGVLPLCASAFLMGLASTAIWTFGADILRSEAGFSDQSIAWAWIVLGAAGISGCMTGVFTGRFGVVRIQHLALAGIALGTLGLSAASISAGSGLVAMCLFGAAYIVSSGVYLLQGIRLFADRPDLGLGIPFLVLALGQTAGTPVFGAVLEATGVTFALCVFAAAACAAMVLCPRDGESPRGQMCQSTEGLGR</sequence>
<evidence type="ECO:0000256" key="6">
    <source>
        <dbReference type="SAM" id="Phobius"/>
    </source>
</evidence>